<gene>
    <name evidence="3" type="ORF">A4U43_C06F9760</name>
</gene>
<dbReference type="GO" id="GO:0006368">
    <property type="term" value="P:transcription elongation by RNA polymerase II"/>
    <property type="evidence" value="ECO:0007669"/>
    <property type="project" value="TreeGrafter"/>
</dbReference>
<dbReference type="PANTHER" id="PTHR14027:SF2">
    <property type="entry name" value="RNA POLYMERASE-ASSOCIATED PROTEIN CTR9 HOMOLOG"/>
    <property type="match status" value="1"/>
</dbReference>
<dbReference type="Gene3D" id="1.25.40.10">
    <property type="entry name" value="Tetratricopeptide repeat domain"/>
    <property type="match status" value="1"/>
</dbReference>
<reference evidence="4" key="1">
    <citation type="journal article" date="2017" name="Nat. Commun.">
        <title>The asparagus genome sheds light on the origin and evolution of a young Y chromosome.</title>
        <authorList>
            <person name="Harkess A."/>
            <person name="Zhou J."/>
            <person name="Xu C."/>
            <person name="Bowers J.E."/>
            <person name="Van der Hulst R."/>
            <person name="Ayyampalayam S."/>
            <person name="Mercati F."/>
            <person name="Riccardi P."/>
            <person name="McKain M.R."/>
            <person name="Kakrana A."/>
            <person name="Tang H."/>
            <person name="Ray J."/>
            <person name="Groenendijk J."/>
            <person name="Arikit S."/>
            <person name="Mathioni S.M."/>
            <person name="Nakano M."/>
            <person name="Shan H."/>
            <person name="Telgmann-Rauber A."/>
            <person name="Kanno A."/>
            <person name="Yue Z."/>
            <person name="Chen H."/>
            <person name="Li W."/>
            <person name="Chen Y."/>
            <person name="Xu X."/>
            <person name="Zhang Y."/>
            <person name="Luo S."/>
            <person name="Chen H."/>
            <person name="Gao J."/>
            <person name="Mao Z."/>
            <person name="Pires J.C."/>
            <person name="Luo M."/>
            <person name="Kudrna D."/>
            <person name="Wing R.A."/>
            <person name="Meyers B.C."/>
            <person name="Yi K."/>
            <person name="Kong H."/>
            <person name="Lavrijsen P."/>
            <person name="Sunseri F."/>
            <person name="Falavigna A."/>
            <person name="Ye Y."/>
            <person name="Leebens-Mack J.H."/>
            <person name="Chen G."/>
        </authorList>
    </citation>
    <scope>NUCLEOTIDE SEQUENCE [LARGE SCALE GENOMIC DNA]</scope>
    <source>
        <strain evidence="4">cv. DH0086</strain>
    </source>
</reference>
<proteinExistence type="predicted"/>
<sequence length="146" mass="16663">MYAANGAGLVLAEKGHFDVSKDIFTQFQEAATGSVFVQMPDVWVNLAHVYFGQGHFALAVKMEIRVFSQLSTASSYHTHGFDEKKIDTHVEYCKHLLDSAKIHCEVAEREEKQNRQKLELARQVSLAEEARRKAEEQRKFQANYNS</sequence>
<dbReference type="PANTHER" id="PTHR14027">
    <property type="entry name" value="RNA POLYMERASE-ASSOCIATED PROTEIN CTR9"/>
    <property type="match status" value="1"/>
</dbReference>
<accession>A0A5P1EKQ7</accession>
<dbReference type="GO" id="GO:0000993">
    <property type="term" value="F:RNA polymerase II complex binding"/>
    <property type="evidence" value="ECO:0007669"/>
    <property type="project" value="TreeGrafter"/>
</dbReference>
<keyword evidence="2" id="KW-0802">TPR repeat</keyword>
<keyword evidence="1" id="KW-0677">Repeat</keyword>
<evidence type="ECO:0000256" key="2">
    <source>
        <dbReference type="ARBA" id="ARBA00022803"/>
    </source>
</evidence>
<evidence type="ECO:0000256" key="1">
    <source>
        <dbReference type="ARBA" id="ARBA00022737"/>
    </source>
</evidence>
<protein>
    <submittedName>
        <fullName evidence="3">Uncharacterized protein</fullName>
    </submittedName>
</protein>
<dbReference type="AlphaFoldDB" id="A0A5P1EKQ7"/>
<dbReference type="Gramene" id="ONK66575">
    <property type="protein sequence ID" value="ONK66575"/>
    <property type="gene ID" value="A4U43_C06F9760"/>
</dbReference>
<dbReference type="InterPro" id="IPR031101">
    <property type="entry name" value="Ctr9"/>
</dbReference>
<dbReference type="Proteomes" id="UP000243459">
    <property type="component" value="Chromosome 6"/>
</dbReference>
<keyword evidence="4" id="KW-1185">Reference proteome</keyword>
<evidence type="ECO:0000313" key="3">
    <source>
        <dbReference type="EMBL" id="ONK66575.1"/>
    </source>
</evidence>
<dbReference type="EMBL" id="CM007386">
    <property type="protein sequence ID" value="ONK66575.1"/>
    <property type="molecule type" value="Genomic_DNA"/>
</dbReference>
<name>A0A5P1EKQ7_ASPOF</name>
<dbReference type="GO" id="GO:0016593">
    <property type="term" value="C:Cdc73/Paf1 complex"/>
    <property type="evidence" value="ECO:0007669"/>
    <property type="project" value="TreeGrafter"/>
</dbReference>
<dbReference type="InterPro" id="IPR011990">
    <property type="entry name" value="TPR-like_helical_dom_sf"/>
</dbReference>
<organism evidence="3 4">
    <name type="scientific">Asparagus officinalis</name>
    <name type="common">Garden asparagus</name>
    <dbReference type="NCBI Taxonomy" id="4686"/>
    <lineage>
        <taxon>Eukaryota</taxon>
        <taxon>Viridiplantae</taxon>
        <taxon>Streptophyta</taxon>
        <taxon>Embryophyta</taxon>
        <taxon>Tracheophyta</taxon>
        <taxon>Spermatophyta</taxon>
        <taxon>Magnoliopsida</taxon>
        <taxon>Liliopsida</taxon>
        <taxon>Asparagales</taxon>
        <taxon>Asparagaceae</taxon>
        <taxon>Asparagoideae</taxon>
        <taxon>Asparagus</taxon>
    </lineage>
</organism>
<evidence type="ECO:0000313" key="4">
    <source>
        <dbReference type="Proteomes" id="UP000243459"/>
    </source>
</evidence>
<dbReference type="GO" id="GO:0006355">
    <property type="term" value="P:regulation of DNA-templated transcription"/>
    <property type="evidence" value="ECO:0007669"/>
    <property type="project" value="InterPro"/>
</dbReference>